<feature type="transmembrane region" description="Helical" evidence="1">
    <location>
        <begin position="7"/>
        <end position="25"/>
    </location>
</feature>
<proteinExistence type="predicted"/>
<dbReference type="RefSeq" id="WP_013016539.1">
    <property type="nucleotide sequence ID" value="NC_013947.1"/>
</dbReference>
<dbReference type="KEGG" id="sna:Snas_1259"/>
<gene>
    <name evidence="2" type="ordered locus">Snas_1259</name>
</gene>
<keyword evidence="1" id="KW-0812">Transmembrane</keyword>
<organism evidence="2 3">
    <name type="scientific">Stackebrandtia nassauensis (strain DSM 44728 / CIP 108903 / NRRL B-16338 / NBRC 102104 / LLR-40K-21)</name>
    <dbReference type="NCBI Taxonomy" id="446470"/>
    <lineage>
        <taxon>Bacteria</taxon>
        <taxon>Bacillati</taxon>
        <taxon>Actinomycetota</taxon>
        <taxon>Actinomycetes</taxon>
        <taxon>Glycomycetales</taxon>
        <taxon>Glycomycetaceae</taxon>
        <taxon>Stackebrandtia</taxon>
    </lineage>
</organism>
<accession>D3PU22</accession>
<name>D3PU22_STANL</name>
<dbReference type="AlphaFoldDB" id="D3PU22"/>
<keyword evidence="3" id="KW-1185">Reference proteome</keyword>
<sequence>MLRRRLLEIIAVAAALLIGVVVWVVRISGPDSPGDTDAEPTNVGSAVEIPAKDIHDVSIDIDLEDISLALGDDVDVAVHNESGKALANVQFDLKIEDPGGDFPYVGVTGGDENCDWDEDAQKRRPKAERRVCEKRWAAGKEWCKPKIEFPEPSTRHSWCWGTLDPGTNLYLYDMGLSTAEARVDEVAPEQVEGYPDLTVTAELSVDGEVFADFKGTITGDKVQP</sequence>
<keyword evidence="1" id="KW-1133">Transmembrane helix</keyword>
<protein>
    <submittedName>
        <fullName evidence="2">Uncharacterized protein</fullName>
    </submittedName>
</protein>
<reference evidence="2 3" key="1">
    <citation type="journal article" date="2009" name="Stand. Genomic Sci.">
        <title>Complete genome sequence of Stackebrandtia nassauensis type strain (LLR-40K-21).</title>
        <authorList>
            <person name="Munk C."/>
            <person name="Lapidus A."/>
            <person name="Copeland A."/>
            <person name="Jando M."/>
            <person name="Mayilraj S."/>
            <person name="Glavina Del Rio T."/>
            <person name="Nolan M."/>
            <person name="Chen F."/>
            <person name="Lucas S."/>
            <person name="Tice H."/>
            <person name="Cheng J.F."/>
            <person name="Han C."/>
            <person name="Detter J.C."/>
            <person name="Bruce D."/>
            <person name="Goodwin L."/>
            <person name="Chain P."/>
            <person name="Pitluck S."/>
            <person name="Goker M."/>
            <person name="Ovchinikova G."/>
            <person name="Pati A."/>
            <person name="Ivanova N."/>
            <person name="Mavromatis K."/>
            <person name="Chen A."/>
            <person name="Palaniappan K."/>
            <person name="Land M."/>
            <person name="Hauser L."/>
            <person name="Chang Y.J."/>
            <person name="Jeffries C.D."/>
            <person name="Bristow J."/>
            <person name="Eisen J.A."/>
            <person name="Markowitz V."/>
            <person name="Hugenholtz P."/>
            <person name="Kyrpides N.C."/>
            <person name="Klenk H.P."/>
        </authorList>
    </citation>
    <scope>NUCLEOTIDE SEQUENCE [LARGE SCALE GENOMIC DNA]</scope>
    <source>
        <strain evidence="3">DSM 44728 / CIP 108903 / NRRL B-16338 / NBRC 102104 / LLR-40K-21</strain>
    </source>
</reference>
<dbReference type="Proteomes" id="UP000000844">
    <property type="component" value="Chromosome"/>
</dbReference>
<dbReference type="HOGENOM" id="CLU_1234390_0_0_11"/>
<dbReference type="EMBL" id="CP001778">
    <property type="protein sequence ID" value="ADD40968.1"/>
    <property type="molecule type" value="Genomic_DNA"/>
</dbReference>
<evidence type="ECO:0000313" key="3">
    <source>
        <dbReference type="Proteomes" id="UP000000844"/>
    </source>
</evidence>
<keyword evidence="1" id="KW-0472">Membrane</keyword>
<evidence type="ECO:0000313" key="2">
    <source>
        <dbReference type="EMBL" id="ADD40968.1"/>
    </source>
</evidence>
<evidence type="ECO:0000256" key="1">
    <source>
        <dbReference type="SAM" id="Phobius"/>
    </source>
</evidence>